<sequence>MPTSFERIDATAALSRELWALCDSLPQRAAIDTREAAEWIDYMANVRPKEAVWHMRRASGIGGSEIGGLVRNRWNIRADFEFSAHEWALGKLLKKLPGEGNESTYRGTVMEPVIRQMFYAQCSAERLPAEFDRLKNAVGSMKWMRYSPDELCRFRHPFPLVVDGHRHQLFGRYVADYKAPTTVDASDDISFQYAAQMNQGAILCEEQGIEVDGLLLVQFDYQNCRLHLNALPVDRELCEAIRETGEHYWGEVMQGRIPRYVVKEQRTLTDDLRAAALPLVQRLAMLSGVAKKVNDEAEAVKQSLNGLLDLNNKRMGAEKLSFPEVMSCSATPVIDEERLAERLPAEVIEACRHGGNAKAKNEFDPDAVARALEAAGVDINTVLRRKLDPAKVHQALADRDIDPSLVITERPVWRSATGVADRVGAWVGNMDWFRNESAATFNEASTEPSEGSEPSVPIYRSTERDVG</sequence>
<dbReference type="InterPro" id="IPR019080">
    <property type="entry name" value="YqaJ_viral_recombinase"/>
</dbReference>
<evidence type="ECO:0000313" key="4">
    <source>
        <dbReference type="Proteomes" id="UP000044098"/>
    </source>
</evidence>
<dbReference type="SUPFAM" id="SSF52980">
    <property type="entry name" value="Restriction endonuclease-like"/>
    <property type="match status" value="1"/>
</dbReference>
<evidence type="ECO:0000313" key="3">
    <source>
        <dbReference type="EMBL" id="CUJ70963.1"/>
    </source>
</evidence>
<organism evidence="3 4">
    <name type="scientific">Achromobacter aegrifaciens</name>
    <dbReference type="NCBI Taxonomy" id="1287736"/>
    <lineage>
        <taxon>Bacteria</taxon>
        <taxon>Pseudomonadati</taxon>
        <taxon>Pseudomonadota</taxon>
        <taxon>Betaproteobacteria</taxon>
        <taxon>Burkholderiales</taxon>
        <taxon>Alcaligenaceae</taxon>
        <taxon>Achromobacter</taxon>
    </lineage>
</organism>
<feature type="compositionally biased region" description="Polar residues" evidence="1">
    <location>
        <begin position="440"/>
        <end position="449"/>
    </location>
</feature>
<gene>
    <name evidence="3" type="ORF">ERS370000_05424</name>
</gene>
<dbReference type="InterPro" id="IPR011604">
    <property type="entry name" value="PDDEXK-like_dom_sf"/>
</dbReference>
<evidence type="ECO:0000256" key="1">
    <source>
        <dbReference type="SAM" id="MobiDB-lite"/>
    </source>
</evidence>
<dbReference type="InterPro" id="IPR011335">
    <property type="entry name" value="Restrct_endonuc-II-like"/>
</dbReference>
<accession>A0AAD2QE83</accession>
<dbReference type="AlphaFoldDB" id="A0AAD2QE83"/>
<dbReference type="EMBL" id="CYTK01000012">
    <property type="protein sequence ID" value="CUJ70963.1"/>
    <property type="molecule type" value="Genomic_DNA"/>
</dbReference>
<dbReference type="Gene3D" id="3.90.320.10">
    <property type="match status" value="1"/>
</dbReference>
<dbReference type="RefSeq" id="WP_082401284.1">
    <property type="nucleotide sequence ID" value="NZ_CYTK01000012.1"/>
</dbReference>
<feature type="domain" description="YqaJ viral recombinase" evidence="2">
    <location>
        <begin position="53"/>
        <end position="152"/>
    </location>
</feature>
<dbReference type="Proteomes" id="UP000044098">
    <property type="component" value="Unassembled WGS sequence"/>
</dbReference>
<feature type="region of interest" description="Disordered" evidence="1">
    <location>
        <begin position="440"/>
        <end position="467"/>
    </location>
</feature>
<dbReference type="Pfam" id="PF09588">
    <property type="entry name" value="YqaJ"/>
    <property type="match status" value="1"/>
</dbReference>
<comment type="caution">
    <text evidence="3">The sequence shown here is derived from an EMBL/GenBank/DDBJ whole genome shotgun (WGS) entry which is preliminary data.</text>
</comment>
<proteinExistence type="predicted"/>
<name>A0AAD2QE83_ACHAE</name>
<protein>
    <submittedName>
        <fullName evidence="3">YqaJ-like viral recombinase domain</fullName>
    </submittedName>
</protein>
<reference evidence="3 4" key="1">
    <citation type="submission" date="2015-09" db="EMBL/GenBank/DDBJ databases">
        <authorList>
            <consortium name="Pathogen Informatics"/>
        </authorList>
    </citation>
    <scope>NUCLEOTIDE SEQUENCE [LARGE SCALE GENOMIC DNA]</scope>
    <source>
        <strain evidence="3 4">2789STDY5608625</strain>
    </source>
</reference>
<evidence type="ECO:0000259" key="2">
    <source>
        <dbReference type="Pfam" id="PF09588"/>
    </source>
</evidence>